<proteinExistence type="predicted"/>
<evidence type="ECO:0000313" key="4">
    <source>
        <dbReference type="Proteomes" id="UP000007881"/>
    </source>
</evidence>
<feature type="domain" description="Glycosyltransferase subfamily 4-like N-terminal" evidence="2">
    <location>
        <begin position="17"/>
        <end position="188"/>
    </location>
</feature>
<dbReference type="AlphaFoldDB" id="I0IGR7"/>
<dbReference type="EMBL" id="AP012338">
    <property type="protein sequence ID" value="BAM04455.1"/>
    <property type="molecule type" value="Genomic_DNA"/>
</dbReference>
<evidence type="ECO:0000259" key="1">
    <source>
        <dbReference type="Pfam" id="PF00534"/>
    </source>
</evidence>
<dbReference type="OrthoDB" id="9811902at2"/>
<reference evidence="3 4" key="1">
    <citation type="submission" date="2012-02" db="EMBL/GenBank/DDBJ databases">
        <title>Complete genome sequence of Phycisphaera mikurensis NBRC 102666.</title>
        <authorList>
            <person name="Ankai A."/>
            <person name="Hosoyama A."/>
            <person name="Terui Y."/>
            <person name="Sekine M."/>
            <person name="Fukai R."/>
            <person name="Kato Y."/>
            <person name="Nakamura S."/>
            <person name="Yamada-Narita S."/>
            <person name="Kawakoshi A."/>
            <person name="Fukunaga Y."/>
            <person name="Yamazaki S."/>
            <person name="Fujita N."/>
        </authorList>
    </citation>
    <scope>NUCLEOTIDE SEQUENCE [LARGE SCALE GENOMIC DNA]</scope>
    <source>
        <strain evidence="4">NBRC 102666 / KCTC 22515 / FYK2301M01</strain>
    </source>
</reference>
<dbReference type="eggNOG" id="COG0438">
    <property type="taxonomic scope" value="Bacteria"/>
</dbReference>
<dbReference type="RefSeq" id="WP_014437670.1">
    <property type="nucleotide sequence ID" value="NC_017080.1"/>
</dbReference>
<dbReference type="Proteomes" id="UP000007881">
    <property type="component" value="Chromosome"/>
</dbReference>
<organism evidence="3 4">
    <name type="scientific">Phycisphaera mikurensis (strain NBRC 102666 / KCTC 22515 / FYK2301M01)</name>
    <dbReference type="NCBI Taxonomy" id="1142394"/>
    <lineage>
        <taxon>Bacteria</taxon>
        <taxon>Pseudomonadati</taxon>
        <taxon>Planctomycetota</taxon>
        <taxon>Phycisphaerae</taxon>
        <taxon>Phycisphaerales</taxon>
        <taxon>Phycisphaeraceae</taxon>
        <taxon>Phycisphaera</taxon>
    </lineage>
</organism>
<dbReference type="GO" id="GO:0016757">
    <property type="term" value="F:glycosyltransferase activity"/>
    <property type="evidence" value="ECO:0007669"/>
    <property type="project" value="InterPro"/>
</dbReference>
<accession>I0IGR7</accession>
<dbReference type="InterPro" id="IPR028098">
    <property type="entry name" value="Glyco_trans_4-like_N"/>
</dbReference>
<gene>
    <name evidence="3" type="ordered locus">PSMK_22960</name>
</gene>
<dbReference type="Pfam" id="PF00534">
    <property type="entry name" value="Glycos_transf_1"/>
    <property type="match status" value="1"/>
</dbReference>
<dbReference type="STRING" id="1142394.PSMK_22960"/>
<protein>
    <submittedName>
        <fullName evidence="3">Putative glycosyltransferase</fullName>
    </submittedName>
</protein>
<dbReference type="PANTHER" id="PTHR12526">
    <property type="entry name" value="GLYCOSYLTRANSFERASE"/>
    <property type="match status" value="1"/>
</dbReference>
<keyword evidence="3" id="KW-0808">Transferase</keyword>
<dbReference type="PANTHER" id="PTHR12526:SF600">
    <property type="entry name" value="GLYCOSYL TRANSFERASE GROUP 1"/>
    <property type="match status" value="1"/>
</dbReference>
<dbReference type="KEGG" id="phm:PSMK_22960"/>
<evidence type="ECO:0000313" key="3">
    <source>
        <dbReference type="EMBL" id="BAM04455.1"/>
    </source>
</evidence>
<dbReference type="Gene3D" id="3.40.50.2000">
    <property type="entry name" value="Glycogen Phosphorylase B"/>
    <property type="match status" value="2"/>
</dbReference>
<keyword evidence="4" id="KW-1185">Reference proteome</keyword>
<dbReference type="SUPFAM" id="SSF53756">
    <property type="entry name" value="UDP-Glycosyltransferase/glycogen phosphorylase"/>
    <property type="match status" value="1"/>
</dbReference>
<dbReference type="HOGENOM" id="CLU_009583_11_0_0"/>
<name>I0IGR7_PHYMF</name>
<feature type="domain" description="Glycosyl transferase family 1" evidence="1">
    <location>
        <begin position="215"/>
        <end position="382"/>
    </location>
</feature>
<dbReference type="InterPro" id="IPR001296">
    <property type="entry name" value="Glyco_trans_1"/>
</dbReference>
<dbReference type="CDD" id="cd03794">
    <property type="entry name" value="GT4_WbuB-like"/>
    <property type="match status" value="1"/>
</dbReference>
<evidence type="ECO:0000259" key="2">
    <source>
        <dbReference type="Pfam" id="PF13579"/>
    </source>
</evidence>
<sequence length="406" mass="43833">MRILILSQTYVPDAPAVGQYMHDAAVELARRGHDVVAVAASKSYEDSSQTYPKRETLDGVRVRRLGFSSFGKGSMAVRLLGGCSFTAQAALRVLGGRRFDVTLVSTSPPMAPLAALALRACRRTPYVFWAMDINPDQMVAMGKCAADSTPAWLFESMIRATLKHAARVCTLDRFMAERLAAKVPDAALQERLHVQPPWPMDAHLDPVPHAENPFRAEHGLDGKTVVMYSGNISDAHPIDAVLEAAERVRDADGLRFVFIGAGGGWQKIRDRAAERGLASVVTLPYQPLEKIRYSLSAADVHLVAMGGAMSGIVHPCKVYGVLKVHRPLLAMAPADSHVAEIADAGAGWTVAHDDADAAEALFRRLLTPAGRAELAEKSAAAAREAERFTRERMCAAFCDAVEAAGR</sequence>
<dbReference type="Pfam" id="PF13579">
    <property type="entry name" value="Glyco_trans_4_4"/>
    <property type="match status" value="1"/>
</dbReference>